<dbReference type="InParanoid" id="A0A165RUS6"/>
<gene>
    <name evidence="1" type="ORF">NEOLEDRAFT_1135059</name>
</gene>
<sequence length="112" mass="12396">MLDGLRRRGFKLSMGDEGSGLLTLGWTKSGGYYLDVGASLMIIDGKINSLVDSFTGTGIKFRDGIELPCDIVIFATGYQKPRDALMQLLGNQFSSKWRMEGHRRPQPMVHDG</sequence>
<evidence type="ECO:0000313" key="1">
    <source>
        <dbReference type="EMBL" id="KZT24295.1"/>
    </source>
</evidence>
<evidence type="ECO:0000313" key="2">
    <source>
        <dbReference type="Proteomes" id="UP000076761"/>
    </source>
</evidence>
<reference evidence="1 2" key="1">
    <citation type="journal article" date="2016" name="Mol. Biol. Evol.">
        <title>Comparative Genomics of Early-Diverging Mushroom-Forming Fungi Provides Insights into the Origins of Lignocellulose Decay Capabilities.</title>
        <authorList>
            <person name="Nagy L.G."/>
            <person name="Riley R."/>
            <person name="Tritt A."/>
            <person name="Adam C."/>
            <person name="Daum C."/>
            <person name="Floudas D."/>
            <person name="Sun H."/>
            <person name="Yadav J.S."/>
            <person name="Pangilinan J."/>
            <person name="Larsson K.H."/>
            <person name="Matsuura K."/>
            <person name="Barry K."/>
            <person name="Labutti K."/>
            <person name="Kuo R."/>
            <person name="Ohm R.A."/>
            <person name="Bhattacharya S.S."/>
            <person name="Shirouzu T."/>
            <person name="Yoshinaga Y."/>
            <person name="Martin F.M."/>
            <person name="Grigoriev I.V."/>
            <person name="Hibbett D.S."/>
        </authorList>
    </citation>
    <scope>NUCLEOTIDE SEQUENCE [LARGE SCALE GENOMIC DNA]</scope>
    <source>
        <strain evidence="1 2">HHB14362 ss-1</strain>
    </source>
</reference>
<name>A0A165RUS6_9AGAM</name>
<organism evidence="1 2">
    <name type="scientific">Neolentinus lepideus HHB14362 ss-1</name>
    <dbReference type="NCBI Taxonomy" id="1314782"/>
    <lineage>
        <taxon>Eukaryota</taxon>
        <taxon>Fungi</taxon>
        <taxon>Dikarya</taxon>
        <taxon>Basidiomycota</taxon>
        <taxon>Agaricomycotina</taxon>
        <taxon>Agaricomycetes</taxon>
        <taxon>Gloeophyllales</taxon>
        <taxon>Gloeophyllaceae</taxon>
        <taxon>Neolentinus</taxon>
    </lineage>
</organism>
<dbReference type="Gene3D" id="3.50.50.60">
    <property type="entry name" value="FAD/NAD(P)-binding domain"/>
    <property type="match status" value="1"/>
</dbReference>
<accession>A0A165RUS6</accession>
<dbReference type="InterPro" id="IPR036188">
    <property type="entry name" value="FAD/NAD-bd_sf"/>
</dbReference>
<proteinExistence type="predicted"/>
<dbReference type="SUPFAM" id="SSF51905">
    <property type="entry name" value="FAD/NAD(P)-binding domain"/>
    <property type="match status" value="1"/>
</dbReference>
<dbReference type="AlphaFoldDB" id="A0A165RUS6"/>
<evidence type="ECO:0008006" key="3">
    <source>
        <dbReference type="Google" id="ProtNLM"/>
    </source>
</evidence>
<dbReference type="OrthoDB" id="2626202at2759"/>
<dbReference type="EMBL" id="KV425578">
    <property type="protein sequence ID" value="KZT24295.1"/>
    <property type="molecule type" value="Genomic_DNA"/>
</dbReference>
<protein>
    <recommendedName>
        <fullName evidence="3">FAD/NAD(P)-binding domain-containing protein</fullName>
    </recommendedName>
</protein>
<dbReference type="Proteomes" id="UP000076761">
    <property type="component" value="Unassembled WGS sequence"/>
</dbReference>
<dbReference type="STRING" id="1314782.A0A165RUS6"/>
<keyword evidence="2" id="KW-1185">Reference proteome</keyword>